<accession>A0ABN2IIM0</accession>
<dbReference type="EMBL" id="BAAANY010000031">
    <property type="protein sequence ID" value="GAA1705778.1"/>
    <property type="molecule type" value="Genomic_DNA"/>
</dbReference>
<proteinExistence type="predicted"/>
<keyword evidence="2" id="KW-0812">Transmembrane</keyword>
<dbReference type="PROSITE" id="PS51318">
    <property type="entry name" value="TAT"/>
    <property type="match status" value="1"/>
</dbReference>
<sequence length="381" mass="38129">MPVERNDFQGSGERRTSRRGLVTGVAAAAGGAALGAVALPAAASASAGQAVIQGTTNFVGAVGTGLSSTTTTSSTLEVSNTASGSNGRALTCTGGSVLGAAISSGGTHAMLVTASNSNAYAAILTASTSTTGNGGALLVQSNSSHNTALRVIGSGATSANLAAPFSIGVDVAADYPVNMTGTRSDFYTLTTVGGKGLYARSGTVAITTDGNGQFNGNVDITGTLTNPMATMTIDHPADPANKTLNHALVASPEAKTVYDGVVTADADGNATVRLPAYFGLLNGDFRYQLTAIGAAAPNLHVATEIAGNAFTVAGAPANTKVSWQVTGIRKDPYARDNPVTVEKPKPTSGSFLFPSGYGQPPSASTSAVERQQHTRTTGQRL</sequence>
<evidence type="ECO:0000256" key="1">
    <source>
        <dbReference type="SAM" id="MobiDB-lite"/>
    </source>
</evidence>
<gene>
    <name evidence="3" type="ORF">GCM10009765_63950</name>
</gene>
<evidence type="ECO:0000313" key="3">
    <source>
        <dbReference type="EMBL" id="GAA1705778.1"/>
    </source>
</evidence>
<comment type="caution">
    <text evidence="3">The sequence shown here is derived from an EMBL/GenBank/DDBJ whole genome shotgun (WGS) entry which is preliminary data.</text>
</comment>
<evidence type="ECO:0000313" key="4">
    <source>
        <dbReference type="Proteomes" id="UP001500618"/>
    </source>
</evidence>
<keyword evidence="4" id="KW-1185">Reference proteome</keyword>
<feature type="compositionally biased region" description="Polar residues" evidence="1">
    <location>
        <begin position="361"/>
        <end position="381"/>
    </location>
</feature>
<keyword evidence="2" id="KW-1133">Transmembrane helix</keyword>
<keyword evidence="2" id="KW-0472">Membrane</keyword>
<dbReference type="InterPro" id="IPR006311">
    <property type="entry name" value="TAT_signal"/>
</dbReference>
<feature type="transmembrane region" description="Helical" evidence="2">
    <location>
        <begin position="21"/>
        <end position="43"/>
    </location>
</feature>
<name>A0ABN2IIM0_9ACTN</name>
<dbReference type="Proteomes" id="UP001500618">
    <property type="component" value="Unassembled WGS sequence"/>
</dbReference>
<organism evidence="3 4">
    <name type="scientific">Fodinicola feengrottensis</name>
    <dbReference type="NCBI Taxonomy" id="435914"/>
    <lineage>
        <taxon>Bacteria</taxon>
        <taxon>Bacillati</taxon>
        <taxon>Actinomycetota</taxon>
        <taxon>Actinomycetes</taxon>
        <taxon>Mycobacteriales</taxon>
        <taxon>Fodinicola</taxon>
    </lineage>
</organism>
<reference evidence="3 4" key="1">
    <citation type="journal article" date="2019" name="Int. J. Syst. Evol. Microbiol.">
        <title>The Global Catalogue of Microorganisms (GCM) 10K type strain sequencing project: providing services to taxonomists for standard genome sequencing and annotation.</title>
        <authorList>
            <consortium name="The Broad Institute Genomics Platform"/>
            <consortium name="The Broad Institute Genome Sequencing Center for Infectious Disease"/>
            <person name="Wu L."/>
            <person name="Ma J."/>
        </authorList>
    </citation>
    <scope>NUCLEOTIDE SEQUENCE [LARGE SCALE GENOMIC DNA]</scope>
    <source>
        <strain evidence="3 4">JCM 14718</strain>
    </source>
</reference>
<evidence type="ECO:0000256" key="2">
    <source>
        <dbReference type="SAM" id="Phobius"/>
    </source>
</evidence>
<feature type="region of interest" description="Disordered" evidence="1">
    <location>
        <begin position="334"/>
        <end position="381"/>
    </location>
</feature>
<protein>
    <submittedName>
        <fullName evidence="3">Uncharacterized protein</fullName>
    </submittedName>
</protein>
<dbReference type="RefSeq" id="WP_344313970.1">
    <property type="nucleotide sequence ID" value="NZ_BAAANY010000031.1"/>
</dbReference>